<dbReference type="Proteomes" id="UP000095350">
    <property type="component" value="Unassembled WGS sequence"/>
</dbReference>
<feature type="transmembrane region" description="Helical" evidence="7">
    <location>
        <begin position="354"/>
        <end position="374"/>
    </location>
</feature>
<feature type="transmembrane region" description="Helical" evidence="7">
    <location>
        <begin position="190"/>
        <end position="211"/>
    </location>
</feature>
<feature type="transmembrane region" description="Helical" evidence="7">
    <location>
        <begin position="315"/>
        <end position="334"/>
    </location>
</feature>
<keyword evidence="6 7" id="KW-0472">Membrane</keyword>
<evidence type="ECO:0000313" key="14">
    <source>
        <dbReference type="Proteomes" id="UP000283586"/>
    </source>
</evidence>
<evidence type="ECO:0000256" key="5">
    <source>
        <dbReference type="ARBA" id="ARBA00022989"/>
    </source>
</evidence>
<gene>
    <name evidence="8" type="primary">mepA_1</name>
    <name evidence="11" type="ORF">DW264_17350</name>
    <name evidence="10" type="ORF">DW927_17785</name>
    <name evidence="12" type="ORF">DWZ31_04270</name>
    <name evidence="8" type="ORF">ERS852572_00012</name>
    <name evidence="9" type="ORF">GCK47_00845</name>
</gene>
<dbReference type="Proteomes" id="UP000283586">
    <property type="component" value="Unassembled WGS sequence"/>
</dbReference>
<evidence type="ECO:0000256" key="4">
    <source>
        <dbReference type="ARBA" id="ARBA00022692"/>
    </source>
</evidence>
<protein>
    <submittedName>
        <fullName evidence="9">MATE family efflux transporter</fullName>
    </submittedName>
    <submittedName>
        <fullName evidence="8">Multidrug export protein mepA</fullName>
    </submittedName>
</protein>
<evidence type="ECO:0000313" key="12">
    <source>
        <dbReference type="EMBL" id="RHN10769.1"/>
    </source>
</evidence>
<dbReference type="EMBL" id="QRID01000026">
    <property type="protein sequence ID" value="RHG25323.1"/>
    <property type="molecule type" value="Genomic_DNA"/>
</dbReference>
<evidence type="ECO:0000313" key="16">
    <source>
        <dbReference type="Proteomes" id="UP000284465"/>
    </source>
</evidence>
<dbReference type="STRING" id="166486.ERS852572_00012"/>
<dbReference type="OrthoDB" id="9776324at2"/>
<evidence type="ECO:0000313" key="13">
    <source>
        <dbReference type="Proteomes" id="UP000095350"/>
    </source>
</evidence>
<evidence type="ECO:0000256" key="3">
    <source>
        <dbReference type="ARBA" id="ARBA00022475"/>
    </source>
</evidence>
<dbReference type="AlphaFoldDB" id="A0A173QVT7"/>
<dbReference type="EMBL" id="WGGT01000001">
    <property type="protein sequence ID" value="MVQ44291.1"/>
    <property type="molecule type" value="Genomic_DNA"/>
</dbReference>
<feature type="transmembrane region" description="Helical" evidence="7">
    <location>
        <begin position="130"/>
        <end position="151"/>
    </location>
</feature>
<evidence type="ECO:0000256" key="1">
    <source>
        <dbReference type="ARBA" id="ARBA00004651"/>
    </source>
</evidence>
<dbReference type="NCBIfam" id="TIGR00797">
    <property type="entry name" value="matE"/>
    <property type="match status" value="1"/>
</dbReference>
<keyword evidence="2" id="KW-0813">Transport</keyword>
<proteinExistence type="predicted"/>
<dbReference type="EMBL" id="QRQN01000004">
    <property type="protein sequence ID" value="RHN10769.1"/>
    <property type="molecule type" value="Genomic_DNA"/>
</dbReference>
<dbReference type="InterPro" id="IPR002528">
    <property type="entry name" value="MATE_fam"/>
</dbReference>
<dbReference type="GO" id="GO:0042910">
    <property type="term" value="F:xenobiotic transmembrane transporter activity"/>
    <property type="evidence" value="ECO:0007669"/>
    <property type="project" value="InterPro"/>
</dbReference>
<dbReference type="PANTHER" id="PTHR43549:SF3">
    <property type="entry name" value="MULTIDRUG RESISTANCE PROTEIN YPNP-RELATED"/>
    <property type="match status" value="1"/>
</dbReference>
<dbReference type="EMBL" id="QSFP01000031">
    <property type="protein sequence ID" value="RHA63125.1"/>
    <property type="molecule type" value="Genomic_DNA"/>
</dbReference>
<dbReference type="GeneID" id="61434188"/>
<dbReference type="GO" id="GO:0015297">
    <property type="term" value="F:antiporter activity"/>
    <property type="evidence" value="ECO:0007669"/>
    <property type="project" value="InterPro"/>
</dbReference>
<dbReference type="InterPro" id="IPR048279">
    <property type="entry name" value="MdtK-like"/>
</dbReference>
<evidence type="ECO:0000313" key="10">
    <source>
        <dbReference type="EMBL" id="RHA63125.1"/>
    </source>
</evidence>
<dbReference type="PANTHER" id="PTHR43549">
    <property type="entry name" value="MULTIDRUG RESISTANCE PROTEIN YPNP-RELATED"/>
    <property type="match status" value="1"/>
</dbReference>
<reference evidence="8 13" key="1">
    <citation type="submission" date="2015-09" db="EMBL/GenBank/DDBJ databases">
        <authorList>
            <consortium name="Pathogen Informatics"/>
        </authorList>
    </citation>
    <scope>NUCLEOTIDE SEQUENCE [LARGE SCALE GENOMIC DNA]</scope>
    <source>
        <strain evidence="8 13">2789STDY5834960</strain>
    </source>
</reference>
<accession>A0A173QVT7</accession>
<evidence type="ECO:0000313" key="11">
    <source>
        <dbReference type="EMBL" id="RHG25323.1"/>
    </source>
</evidence>
<evidence type="ECO:0000313" key="8">
    <source>
        <dbReference type="EMBL" id="CUM69715.1"/>
    </source>
</evidence>
<keyword evidence="4 7" id="KW-0812">Transmembrane</keyword>
<evidence type="ECO:0000313" key="9">
    <source>
        <dbReference type="EMBL" id="MVQ44291.1"/>
    </source>
</evidence>
<feature type="transmembrane region" description="Helical" evidence="7">
    <location>
        <begin position="12"/>
        <end position="31"/>
    </location>
</feature>
<dbReference type="Proteomes" id="UP000284465">
    <property type="component" value="Unassembled WGS sequence"/>
</dbReference>
<dbReference type="InterPro" id="IPR052031">
    <property type="entry name" value="Membrane_Transporter-Flippase"/>
</dbReference>
<sequence length="449" mass="48530">MTKDMTNGSPMKLILGFSIPLLFGYLFQQFYNLVDTLIVGRFLGVDALAAVGSTGSLNFLIIGFCMGVCNGFAIPLAHKFGAGDYRGLRAFMVNAIYLSAIFAVVMTAVTVVFCRPILELMRTPDNIIDGAYLYIVIIFAGIPATYLYNLISAIIRSMGDSKTPVVFLVISSVMNIALDLVFIINLHLGVAGASLATVISQAVSGIGCLIYSWKKFEILHPDAEERRWNSSYMKTLCGMGVPMGLQYSITAIGSVILQSAVNTLGSNAVASMTAGSKIGMFFCCPFDAMGSTMATYGGQNVGAKKMDRISKGLKACSMLGIGYAILAFVILALTGRNLALFFVERAEVEVIGNVYLFLLINSAFYIPLAFVNIVRFLIQGMGYSKFAILAGVCEMAARTLVGFALVPLFGFPAACFASPVAWIFADAFLFPAYRHVYRKTEKMLNVSIQ</sequence>
<feature type="transmembrane region" description="Helical" evidence="7">
    <location>
        <begin position="95"/>
        <end position="118"/>
    </location>
</feature>
<keyword evidence="5 7" id="KW-1133">Transmembrane helix</keyword>
<dbReference type="RefSeq" id="WP_006856952.1">
    <property type="nucleotide sequence ID" value="NZ_CABIYH010000001.1"/>
</dbReference>
<dbReference type="PaxDb" id="166486-ERS852572_00012"/>
<evidence type="ECO:0000256" key="2">
    <source>
        <dbReference type="ARBA" id="ARBA00022448"/>
    </source>
</evidence>
<reference evidence="14 15" key="2">
    <citation type="submission" date="2018-08" db="EMBL/GenBank/DDBJ databases">
        <title>A genome reference for cultivated species of the human gut microbiota.</title>
        <authorList>
            <person name="Zou Y."/>
            <person name="Xue W."/>
            <person name="Luo G."/>
        </authorList>
    </citation>
    <scope>NUCLEOTIDE SEQUENCE [LARGE SCALE GENOMIC DNA]</scope>
    <source>
        <strain evidence="12 14">AF31-21AC</strain>
        <strain evidence="11 15">AM22-21LB</strain>
        <strain evidence="10 16">AM43-11</strain>
    </source>
</reference>
<reference evidence="9 17" key="3">
    <citation type="submission" date="2019-10" db="EMBL/GenBank/DDBJ databases">
        <title>Roseburia spp. ameliorate alcoholic fatty liver via restoration of gut barrier function.</title>
        <authorList>
            <person name="Seo B."/>
            <person name="Ko G."/>
        </authorList>
    </citation>
    <scope>NUCLEOTIDE SEQUENCE [LARGE SCALE GENOMIC DNA]</scope>
    <source>
        <strain evidence="9 17">SNUG30017</strain>
    </source>
</reference>
<evidence type="ECO:0000256" key="6">
    <source>
        <dbReference type="ARBA" id="ARBA00023136"/>
    </source>
</evidence>
<feature type="transmembrane region" description="Helical" evidence="7">
    <location>
        <begin position="51"/>
        <end position="74"/>
    </location>
</feature>
<dbReference type="Proteomes" id="UP000284051">
    <property type="component" value="Unassembled WGS sequence"/>
</dbReference>
<dbReference type="EMBL" id="CYXZ01000001">
    <property type="protein sequence ID" value="CUM69715.1"/>
    <property type="molecule type" value="Genomic_DNA"/>
</dbReference>
<name>A0A173QVT7_9FIRM</name>
<evidence type="ECO:0000313" key="15">
    <source>
        <dbReference type="Proteomes" id="UP000284051"/>
    </source>
</evidence>
<dbReference type="Proteomes" id="UP000479531">
    <property type="component" value="Unassembled WGS sequence"/>
</dbReference>
<dbReference type="CDD" id="cd13138">
    <property type="entry name" value="MATE_yoeA_like"/>
    <property type="match status" value="1"/>
</dbReference>
<evidence type="ECO:0000256" key="7">
    <source>
        <dbReference type="SAM" id="Phobius"/>
    </source>
</evidence>
<dbReference type="PIRSF" id="PIRSF006603">
    <property type="entry name" value="DinF"/>
    <property type="match status" value="1"/>
</dbReference>
<comment type="subcellular location">
    <subcellularLocation>
        <location evidence="1">Cell membrane</location>
        <topology evidence="1">Multi-pass membrane protein</topology>
    </subcellularLocation>
</comment>
<evidence type="ECO:0000313" key="17">
    <source>
        <dbReference type="Proteomes" id="UP000479531"/>
    </source>
</evidence>
<feature type="transmembrane region" description="Helical" evidence="7">
    <location>
        <begin position="163"/>
        <end position="184"/>
    </location>
</feature>
<organism evidence="8 13">
    <name type="scientific">Roseburia intestinalis</name>
    <dbReference type="NCBI Taxonomy" id="166486"/>
    <lineage>
        <taxon>Bacteria</taxon>
        <taxon>Bacillati</taxon>
        <taxon>Bacillota</taxon>
        <taxon>Clostridia</taxon>
        <taxon>Lachnospirales</taxon>
        <taxon>Lachnospiraceae</taxon>
        <taxon>Roseburia</taxon>
    </lineage>
</organism>
<dbReference type="Pfam" id="PF01554">
    <property type="entry name" value="MatE"/>
    <property type="match status" value="2"/>
</dbReference>
<keyword evidence="3" id="KW-1003">Cell membrane</keyword>
<dbReference type="GO" id="GO:0005886">
    <property type="term" value="C:plasma membrane"/>
    <property type="evidence" value="ECO:0007669"/>
    <property type="project" value="UniProtKB-SubCell"/>
</dbReference>